<dbReference type="EMBL" id="CP144696">
    <property type="protein sequence ID" value="WVZ12885.1"/>
    <property type="molecule type" value="Genomic_DNA"/>
</dbReference>
<dbReference type="Proteomes" id="UP001374535">
    <property type="component" value="Chromosome 5"/>
</dbReference>
<accession>A0AAQ3NLV4</accession>
<keyword evidence="2" id="KW-1185">Reference proteome</keyword>
<evidence type="ECO:0000313" key="2">
    <source>
        <dbReference type="Proteomes" id="UP001374535"/>
    </source>
</evidence>
<name>A0AAQ3NLV4_VIGMU</name>
<sequence length="163" mass="17358">MQIPRTRILLQIAKRRNLCVLFGFPRPDHVGFAVLLRLLGSLVAPGASDDVVDGVVRGAEVERHGCELGCGASLEEEDGILRRDLEEGAEIRFSLLDYGEKLLAAVAHFHNAHAGSAPVVKLGLGTEEDLFREGCRTGGEVEDAILGVGEGWGLGVELGGAFD</sequence>
<organism evidence="1 2">
    <name type="scientific">Vigna mungo</name>
    <name type="common">Black gram</name>
    <name type="synonym">Phaseolus mungo</name>
    <dbReference type="NCBI Taxonomy" id="3915"/>
    <lineage>
        <taxon>Eukaryota</taxon>
        <taxon>Viridiplantae</taxon>
        <taxon>Streptophyta</taxon>
        <taxon>Embryophyta</taxon>
        <taxon>Tracheophyta</taxon>
        <taxon>Spermatophyta</taxon>
        <taxon>Magnoliopsida</taxon>
        <taxon>eudicotyledons</taxon>
        <taxon>Gunneridae</taxon>
        <taxon>Pentapetalae</taxon>
        <taxon>rosids</taxon>
        <taxon>fabids</taxon>
        <taxon>Fabales</taxon>
        <taxon>Fabaceae</taxon>
        <taxon>Papilionoideae</taxon>
        <taxon>50 kb inversion clade</taxon>
        <taxon>NPAAA clade</taxon>
        <taxon>indigoferoid/millettioid clade</taxon>
        <taxon>Phaseoleae</taxon>
        <taxon>Vigna</taxon>
    </lineage>
</organism>
<evidence type="ECO:0000313" key="1">
    <source>
        <dbReference type="EMBL" id="WVZ12885.1"/>
    </source>
</evidence>
<dbReference type="AlphaFoldDB" id="A0AAQ3NLV4"/>
<gene>
    <name evidence="1" type="ORF">V8G54_017415</name>
</gene>
<reference evidence="1 2" key="1">
    <citation type="journal article" date="2023" name="Life. Sci Alliance">
        <title>Evolutionary insights into 3D genome organization and epigenetic landscape of Vigna mungo.</title>
        <authorList>
            <person name="Junaid A."/>
            <person name="Singh B."/>
            <person name="Bhatia S."/>
        </authorList>
    </citation>
    <scope>NUCLEOTIDE SEQUENCE [LARGE SCALE GENOMIC DNA]</scope>
    <source>
        <strain evidence="1">Urdbean</strain>
    </source>
</reference>
<protein>
    <submittedName>
        <fullName evidence="1">Uncharacterized protein</fullName>
    </submittedName>
</protein>
<proteinExistence type="predicted"/>